<dbReference type="PANTHER" id="PTHR43566:SF1">
    <property type="entry name" value="AAA+ ATPASE DOMAIN-CONTAINING PROTEIN"/>
    <property type="match status" value="1"/>
</dbReference>
<dbReference type="Pfam" id="PF13635">
    <property type="entry name" value="DUF4143"/>
    <property type="match status" value="1"/>
</dbReference>
<dbReference type="InterPro" id="IPR003593">
    <property type="entry name" value="AAA+_ATPase"/>
</dbReference>
<protein>
    <recommendedName>
        <fullName evidence="1">AAA+ ATPase domain-containing protein</fullName>
    </recommendedName>
</protein>
<dbReference type="AlphaFoldDB" id="A0A2P8FQG3"/>
<dbReference type="InterPro" id="IPR027417">
    <property type="entry name" value="P-loop_NTPase"/>
</dbReference>
<dbReference type="SMART" id="SM00382">
    <property type="entry name" value="AAA"/>
    <property type="match status" value="1"/>
</dbReference>
<dbReference type="EMBL" id="PYAS01000015">
    <property type="protein sequence ID" value="PSL23968.1"/>
    <property type="molecule type" value="Genomic_DNA"/>
</dbReference>
<sequence>MNLAKMDFPRHILSQIVDKTASNKVLIVYGARRVGKTHLMRAVEKQFVGKSLFLNAEDLDTVTLLADRRVASFRRWVNDIDLLIIDEAQVVPEIGKSLKLLIDSFPKLTILASGSSAFELSNKTGEPLVGRQVRFQLFPIAQMELSKEENYLVTKQQLETRLIYGSYPEVLKNETADAKTDYLKELVSAYLLKDILMFEQVRYSHKMLQLLQLVAFQIGQEVSYDELSKTLQIDRNTVERYLDLFSKVFIITRIGGYSKNLRKEVTKSSKWYFLDNGIRNALINNFLPMNQRTDTGALWENYLVAERLKYNSYTRKTPLTHFWRTYDQQELDWLEIADEQLSAYEFKWKDTKVKFPKAFLEAYPEAATHWVNQGNFIDFVTGEI</sequence>
<gene>
    <name evidence="2" type="ORF">CLV60_115165</name>
</gene>
<name>A0A2P8FQG3_9BACT</name>
<dbReference type="InterPro" id="IPR041682">
    <property type="entry name" value="AAA_14"/>
</dbReference>
<keyword evidence="3" id="KW-1185">Reference proteome</keyword>
<organism evidence="2 3">
    <name type="scientific">Dyadobacter jiangsuensis</name>
    <dbReference type="NCBI Taxonomy" id="1591085"/>
    <lineage>
        <taxon>Bacteria</taxon>
        <taxon>Pseudomonadati</taxon>
        <taxon>Bacteroidota</taxon>
        <taxon>Cytophagia</taxon>
        <taxon>Cytophagales</taxon>
        <taxon>Spirosomataceae</taxon>
        <taxon>Dyadobacter</taxon>
    </lineage>
</organism>
<dbReference type="Proteomes" id="UP000241964">
    <property type="component" value="Unassembled WGS sequence"/>
</dbReference>
<feature type="domain" description="AAA+ ATPase" evidence="1">
    <location>
        <begin position="22"/>
        <end position="144"/>
    </location>
</feature>
<reference evidence="2 3" key="1">
    <citation type="submission" date="2018-03" db="EMBL/GenBank/DDBJ databases">
        <title>Genomic Encyclopedia of Archaeal and Bacterial Type Strains, Phase II (KMG-II): from individual species to whole genera.</title>
        <authorList>
            <person name="Goeker M."/>
        </authorList>
    </citation>
    <scope>NUCLEOTIDE SEQUENCE [LARGE SCALE GENOMIC DNA]</scope>
    <source>
        <strain evidence="2 3">DSM 29057</strain>
    </source>
</reference>
<dbReference type="Pfam" id="PF13173">
    <property type="entry name" value="AAA_14"/>
    <property type="match status" value="1"/>
</dbReference>
<evidence type="ECO:0000259" key="1">
    <source>
        <dbReference type="SMART" id="SM00382"/>
    </source>
</evidence>
<accession>A0A2P8FQG3</accession>
<dbReference type="PANTHER" id="PTHR43566">
    <property type="entry name" value="CONSERVED PROTEIN"/>
    <property type="match status" value="1"/>
</dbReference>
<dbReference type="SUPFAM" id="SSF52540">
    <property type="entry name" value="P-loop containing nucleoside triphosphate hydrolases"/>
    <property type="match status" value="1"/>
</dbReference>
<proteinExistence type="predicted"/>
<dbReference type="InterPro" id="IPR025420">
    <property type="entry name" value="DUF4143"/>
</dbReference>
<evidence type="ECO:0000313" key="3">
    <source>
        <dbReference type="Proteomes" id="UP000241964"/>
    </source>
</evidence>
<dbReference type="Gene3D" id="3.40.50.300">
    <property type="entry name" value="P-loop containing nucleotide triphosphate hydrolases"/>
    <property type="match status" value="1"/>
</dbReference>
<comment type="caution">
    <text evidence="2">The sequence shown here is derived from an EMBL/GenBank/DDBJ whole genome shotgun (WGS) entry which is preliminary data.</text>
</comment>
<evidence type="ECO:0000313" key="2">
    <source>
        <dbReference type="EMBL" id="PSL23968.1"/>
    </source>
</evidence>